<evidence type="ECO:0000313" key="3">
    <source>
        <dbReference type="Proteomes" id="UP000091967"/>
    </source>
</evidence>
<evidence type="ECO:0000256" key="1">
    <source>
        <dbReference type="SAM" id="MobiDB-lite"/>
    </source>
</evidence>
<accession>A0A1B8A9M0</accession>
<name>A0A1B8A9M0_FUSPO</name>
<feature type="region of interest" description="Disordered" evidence="1">
    <location>
        <begin position="173"/>
        <end position="211"/>
    </location>
</feature>
<sequence>MSLLTTPILIEAYRNAVSHDIEWKVDAFWQSYMIQQFPAAEHYAVWCQSAPTPDSRKRVDIAVKRLRAGTILSTLLLCEVKRSGSSKVKDAEKQVVEYAQEYLEDSEERFVYCMTAWGIKARCWIYYKDTQVLTPMFGEKDMGSKASYVDANERRAELISASIAYMKEETTTWPGELESHQSTQSGEGTAADSSTSTQPGYAQASDSGYSEWELDTEQQRYRRYNFSAQEWEWY</sequence>
<organism evidence="2 3">
    <name type="scientific">Fusarium poae</name>
    <dbReference type="NCBI Taxonomy" id="36050"/>
    <lineage>
        <taxon>Eukaryota</taxon>
        <taxon>Fungi</taxon>
        <taxon>Dikarya</taxon>
        <taxon>Ascomycota</taxon>
        <taxon>Pezizomycotina</taxon>
        <taxon>Sordariomycetes</taxon>
        <taxon>Hypocreomycetidae</taxon>
        <taxon>Hypocreales</taxon>
        <taxon>Nectriaceae</taxon>
        <taxon>Fusarium</taxon>
    </lineage>
</organism>
<dbReference type="OMA" id="VILAECH"/>
<protein>
    <recommendedName>
        <fullName evidence="4">Type I restriction enzyme R protein N-terminal domain-containing protein</fullName>
    </recommendedName>
</protein>
<dbReference type="AlphaFoldDB" id="A0A1B8A9M0"/>
<evidence type="ECO:0000313" key="2">
    <source>
        <dbReference type="EMBL" id="OBS17177.1"/>
    </source>
</evidence>
<comment type="caution">
    <text evidence="2">The sequence shown here is derived from an EMBL/GenBank/DDBJ whole genome shotgun (WGS) entry which is preliminary data.</text>
</comment>
<evidence type="ECO:0008006" key="4">
    <source>
        <dbReference type="Google" id="ProtNLM"/>
    </source>
</evidence>
<dbReference type="EMBL" id="LYXU01000040">
    <property type="protein sequence ID" value="OBS17177.1"/>
    <property type="molecule type" value="Genomic_DNA"/>
</dbReference>
<gene>
    <name evidence="2" type="ORF">FPOA_12299</name>
</gene>
<dbReference type="OrthoDB" id="5090566at2759"/>
<proteinExistence type="predicted"/>
<keyword evidence="3" id="KW-1185">Reference proteome</keyword>
<feature type="compositionally biased region" description="Polar residues" evidence="1">
    <location>
        <begin position="180"/>
        <end position="208"/>
    </location>
</feature>
<dbReference type="Proteomes" id="UP000091967">
    <property type="component" value="Unassembled WGS sequence"/>
</dbReference>
<reference evidence="2 3" key="1">
    <citation type="submission" date="2016-06" db="EMBL/GenBank/DDBJ databases">
        <title>Living apart together: crosstalk between the core and supernumerary genomes in a fungal plant pathogen.</title>
        <authorList>
            <person name="Vanheule A."/>
            <person name="Audenaert K."/>
            <person name="Warris S."/>
            <person name="Van De Geest H."/>
            <person name="Schijlen E."/>
            <person name="Hofte M."/>
            <person name="De Saeger S."/>
            <person name="Haesaert G."/>
            <person name="Waalwijk C."/>
            <person name="Van Der Lee T."/>
        </authorList>
    </citation>
    <scope>NUCLEOTIDE SEQUENCE [LARGE SCALE GENOMIC DNA]</scope>
    <source>
        <strain evidence="2 3">2516</strain>
    </source>
</reference>